<reference evidence="2 3" key="1">
    <citation type="submission" date="2023-06" db="EMBL/GenBank/DDBJ databases">
        <title>Novel species in genus Planococcus.</title>
        <authorList>
            <person name="Ning S."/>
        </authorList>
    </citation>
    <scope>NUCLEOTIDE SEQUENCE [LARGE SCALE GENOMIC DNA]</scope>
    <source>
        <strain evidence="2 3">N028</strain>
    </source>
</reference>
<keyword evidence="1" id="KW-0472">Membrane</keyword>
<name>A0ABT8N1B0_9BACL</name>
<dbReference type="RefSeq" id="WP_301723276.1">
    <property type="nucleotide sequence ID" value="NZ_JAUJWV010000001.1"/>
</dbReference>
<keyword evidence="1" id="KW-0812">Transmembrane</keyword>
<feature type="transmembrane region" description="Helical" evidence="1">
    <location>
        <begin position="111"/>
        <end position="129"/>
    </location>
</feature>
<dbReference type="Proteomes" id="UP001172055">
    <property type="component" value="Unassembled WGS sequence"/>
</dbReference>
<gene>
    <name evidence="2" type="ORF">QWY14_07720</name>
</gene>
<feature type="transmembrane region" description="Helical" evidence="1">
    <location>
        <begin position="67"/>
        <end position="91"/>
    </location>
</feature>
<evidence type="ECO:0000313" key="3">
    <source>
        <dbReference type="Proteomes" id="UP001172055"/>
    </source>
</evidence>
<proteinExistence type="predicted"/>
<sequence length="383" mass="45072">MGCKENKIKIIHLIIIGIFTTIYILPTDFLKSMGIPADQLLFALIIISYFIYYIFNKKILKYKDIIILLIITYFCFMHESISHIHLISLIIVDKLIMFQKDISRFLYGSRLVLIALLFTFLYSFVYFGFEGRYLYTGLKEVNQSGYAILLLFLLVRAKYRIIGNLLLVLGFLTFSKSYLLGVIIFFSMNTLIRFRVVIIQVFLSKLKDFRIIASLGVLIPIILSIYFTDLYESNSLNPYGQGSERFIIVNDYSNYFRFVTNTNLLKIYEAEPYRLWTGIDTEEFYDLNKDISSSYNQAYREIKPHNYFFSYLRIYGGFSIFLFWYLYTIFRQVVTKKSLSIFLVTGSYVTFLGIGVNTYWLFITIFLILIYNNLPNTVTKQNT</sequence>
<feature type="transmembrane region" description="Helical" evidence="1">
    <location>
        <begin position="339"/>
        <end position="371"/>
    </location>
</feature>
<feature type="transmembrane region" description="Helical" evidence="1">
    <location>
        <begin position="37"/>
        <end position="55"/>
    </location>
</feature>
<accession>A0ABT8N1B0</accession>
<protein>
    <recommendedName>
        <fullName evidence="4">O-antigen ligase family protein</fullName>
    </recommendedName>
</protein>
<feature type="transmembrane region" description="Helical" evidence="1">
    <location>
        <begin position="209"/>
        <end position="227"/>
    </location>
</feature>
<keyword evidence="1" id="KW-1133">Transmembrane helix</keyword>
<evidence type="ECO:0000256" key="1">
    <source>
        <dbReference type="SAM" id="Phobius"/>
    </source>
</evidence>
<dbReference type="EMBL" id="JAUJWV010000001">
    <property type="protein sequence ID" value="MDN7241677.1"/>
    <property type="molecule type" value="Genomic_DNA"/>
</dbReference>
<keyword evidence="3" id="KW-1185">Reference proteome</keyword>
<feature type="transmembrane region" description="Helical" evidence="1">
    <location>
        <begin position="7"/>
        <end position="25"/>
    </location>
</feature>
<evidence type="ECO:0000313" key="2">
    <source>
        <dbReference type="EMBL" id="MDN7241677.1"/>
    </source>
</evidence>
<evidence type="ECO:0008006" key="4">
    <source>
        <dbReference type="Google" id="ProtNLM"/>
    </source>
</evidence>
<feature type="transmembrane region" description="Helical" evidence="1">
    <location>
        <begin position="165"/>
        <end position="188"/>
    </location>
</feature>
<comment type="caution">
    <text evidence="2">The sequence shown here is derived from an EMBL/GenBank/DDBJ whole genome shotgun (WGS) entry which is preliminary data.</text>
</comment>
<feature type="transmembrane region" description="Helical" evidence="1">
    <location>
        <begin position="308"/>
        <end position="327"/>
    </location>
</feature>
<organism evidence="2 3">
    <name type="scientific">Planococcus shixiaomingii</name>
    <dbReference type="NCBI Taxonomy" id="3058393"/>
    <lineage>
        <taxon>Bacteria</taxon>
        <taxon>Bacillati</taxon>
        <taxon>Bacillota</taxon>
        <taxon>Bacilli</taxon>
        <taxon>Bacillales</taxon>
        <taxon>Caryophanaceae</taxon>
        <taxon>Planococcus</taxon>
    </lineage>
</organism>